<evidence type="ECO:0000313" key="13">
    <source>
        <dbReference type="EMBL" id="EDW77191.1"/>
    </source>
</evidence>
<dbReference type="FunFam" id="3.60.21.10:FF:000026">
    <property type="entry name" value="Serine/threonine-protein phosphatase"/>
    <property type="match status" value="1"/>
</dbReference>
<dbReference type="GO" id="GO:0007060">
    <property type="term" value="P:male meiosis chromosome segregation"/>
    <property type="evidence" value="ECO:0007669"/>
    <property type="project" value="UniProtKB-ARBA"/>
</dbReference>
<protein>
    <recommendedName>
        <fullName evidence="11">Serine/threonine-protein phosphatase</fullName>
        <ecNumber evidence="11">3.1.3.16</ecNumber>
    </recommendedName>
</protein>
<dbReference type="InterPro" id="IPR050341">
    <property type="entry name" value="PP1_catalytic_subunit"/>
</dbReference>
<keyword evidence="5" id="KW-0904">Protein phosphatase</keyword>
<dbReference type="InterPro" id="IPR006186">
    <property type="entry name" value="Ser/Thr-sp_prot-phosphatase"/>
</dbReference>
<dbReference type="GO" id="GO:0031272">
    <property type="term" value="P:regulation of pseudopodium assembly"/>
    <property type="evidence" value="ECO:0007669"/>
    <property type="project" value="UniProtKB-ARBA"/>
</dbReference>
<dbReference type="eggNOG" id="KOG0374">
    <property type="taxonomic scope" value="Eukaryota"/>
</dbReference>
<dbReference type="SMR" id="B4MYK2"/>
<evidence type="ECO:0000256" key="3">
    <source>
        <dbReference type="ARBA" id="ARBA00022723"/>
    </source>
</evidence>
<evidence type="ECO:0000256" key="6">
    <source>
        <dbReference type="ARBA" id="ARBA00023211"/>
    </source>
</evidence>
<dbReference type="GO" id="GO:0018991">
    <property type="term" value="P:egg-laying behavior"/>
    <property type="evidence" value="ECO:0007669"/>
    <property type="project" value="UniProtKB-ARBA"/>
</dbReference>
<keyword evidence="14" id="KW-1185">Reference proteome</keyword>
<feature type="domain" description="Serine/threonine specific protein phosphatases" evidence="12">
    <location>
        <begin position="117"/>
        <end position="122"/>
    </location>
</feature>
<evidence type="ECO:0000256" key="2">
    <source>
        <dbReference type="ARBA" id="ARBA00008294"/>
    </source>
</evidence>
<dbReference type="PhylomeDB" id="B4MYK2"/>
<evidence type="ECO:0000256" key="4">
    <source>
        <dbReference type="ARBA" id="ARBA00022801"/>
    </source>
</evidence>
<keyword evidence="4 11" id="KW-0378">Hydrolase</keyword>
<dbReference type="SMART" id="SM00156">
    <property type="entry name" value="PP2Ac"/>
    <property type="match status" value="1"/>
</dbReference>
<dbReference type="EMBL" id="CH963894">
    <property type="protein sequence ID" value="EDW77191.1"/>
    <property type="molecule type" value="Genomic_DNA"/>
</dbReference>
<dbReference type="OrthoDB" id="7810113at2759"/>
<dbReference type="PANTHER" id="PTHR11668:SF300">
    <property type="entry name" value="SERINE_THREONINE-PROTEIN PHOSPHATASE"/>
    <property type="match status" value="1"/>
</dbReference>
<accession>B4MYK2</accession>
<name>B4MYK2_DROWI</name>
<comment type="catalytic activity">
    <reaction evidence="9 11">
        <text>O-phospho-L-threonyl-[protein] + H2O = L-threonyl-[protein] + phosphate</text>
        <dbReference type="Rhea" id="RHEA:47004"/>
        <dbReference type="Rhea" id="RHEA-COMP:11060"/>
        <dbReference type="Rhea" id="RHEA-COMP:11605"/>
        <dbReference type="ChEBI" id="CHEBI:15377"/>
        <dbReference type="ChEBI" id="CHEBI:30013"/>
        <dbReference type="ChEBI" id="CHEBI:43474"/>
        <dbReference type="ChEBI" id="CHEBI:61977"/>
        <dbReference type="EC" id="3.1.3.16"/>
    </reaction>
</comment>
<evidence type="ECO:0000256" key="5">
    <source>
        <dbReference type="ARBA" id="ARBA00022912"/>
    </source>
</evidence>
<dbReference type="STRING" id="7260.B4MYK2"/>
<dbReference type="InterPro" id="IPR031675">
    <property type="entry name" value="STPPase_N"/>
</dbReference>
<dbReference type="GO" id="GO:0005634">
    <property type="term" value="C:nucleus"/>
    <property type="evidence" value="ECO:0007669"/>
    <property type="project" value="TreeGrafter"/>
</dbReference>
<dbReference type="Pfam" id="PF16891">
    <property type="entry name" value="STPPase_N"/>
    <property type="match status" value="1"/>
</dbReference>
<dbReference type="HOGENOM" id="CLU_004962_0_0_1"/>
<dbReference type="EC" id="3.1.3.16" evidence="11"/>
<keyword evidence="3" id="KW-0479">Metal-binding</keyword>
<sequence length="314" mass="35932">MTTLTVAQINEIIATLKNLKGADCHLDEEVIQSLCRQARESFTRQPMLVELDAPVTICGDIHGQYTDLMRIFEACGWPPRTNYLFLGDYVDRGKQSLETICLLMAYKVRYPENFFLLRGNHECASINRVYGFFDEVKRRYNIKLWRTFTDCFNFMPVAAIVGERIFCCHGGLSPSLHRMDQIRELSRPSEVPSNGVMCDLLWADVNRATKGWGYNSRGVSFTFDDSIVKQFIRRHNLDLIVRAHEVVEDGYEFFADRHLITIFSAPNYCGQMDNAGGVMKVTRDLTCSFYILKPYTNDNKIVCDGDVPVNNGIV</sequence>
<dbReference type="GO" id="GO:0005737">
    <property type="term" value="C:cytoplasm"/>
    <property type="evidence" value="ECO:0007669"/>
    <property type="project" value="TreeGrafter"/>
</dbReference>
<dbReference type="GO" id="GO:0004722">
    <property type="term" value="F:protein serine/threonine phosphatase activity"/>
    <property type="evidence" value="ECO:0007669"/>
    <property type="project" value="UniProtKB-EC"/>
</dbReference>
<dbReference type="FunCoup" id="B4MYK2">
    <property type="interactions" value="68"/>
</dbReference>
<comment type="cofactor">
    <cofactor evidence="1">
        <name>Mn(2+)</name>
        <dbReference type="ChEBI" id="CHEBI:29035"/>
    </cofactor>
</comment>
<evidence type="ECO:0000256" key="10">
    <source>
        <dbReference type="ARBA" id="ARBA00054219"/>
    </source>
</evidence>
<gene>
    <name evidence="13" type="primary">Dwil\GK22239</name>
    <name evidence="13" type="ORF">Dwil_GK22239</name>
</gene>
<dbReference type="Gene3D" id="3.60.21.10">
    <property type="match status" value="1"/>
</dbReference>
<dbReference type="InterPro" id="IPR029052">
    <property type="entry name" value="Metallo-depent_PP-like"/>
</dbReference>
<comment type="subcellular location">
    <subcellularLocation>
        <location evidence="7">Cell projection</location>
        <location evidence="7">Pseudopodium</location>
    </subcellularLocation>
</comment>
<dbReference type="GO" id="GO:0046872">
    <property type="term" value="F:metal ion binding"/>
    <property type="evidence" value="ECO:0007669"/>
    <property type="project" value="UniProtKB-KW"/>
</dbReference>
<dbReference type="KEGG" id="dwi:6643249"/>
<dbReference type="OMA" id="YCGLMNN"/>
<dbReference type="GO" id="GO:0031143">
    <property type="term" value="C:pseudopodium"/>
    <property type="evidence" value="ECO:0007669"/>
    <property type="project" value="UniProtKB-SubCell"/>
</dbReference>
<proteinExistence type="inferred from homology"/>
<comment type="function">
    <text evidence="10">Probable phosphatase which plays a redundant role with gsp-4 in spermatogenesis by regulating sister chromatid segregation during meiosis. In addition, involved in sperm motility by controlling the dynamic disassembly of major sperm proteins (MSP) in the spermatozoan pseudopodium.</text>
</comment>
<organism evidence="13 14">
    <name type="scientific">Drosophila willistoni</name>
    <name type="common">Fruit fly</name>
    <dbReference type="NCBI Taxonomy" id="7260"/>
    <lineage>
        <taxon>Eukaryota</taxon>
        <taxon>Metazoa</taxon>
        <taxon>Ecdysozoa</taxon>
        <taxon>Arthropoda</taxon>
        <taxon>Hexapoda</taxon>
        <taxon>Insecta</taxon>
        <taxon>Pterygota</taxon>
        <taxon>Neoptera</taxon>
        <taxon>Endopterygota</taxon>
        <taxon>Diptera</taxon>
        <taxon>Brachycera</taxon>
        <taxon>Muscomorpha</taxon>
        <taxon>Ephydroidea</taxon>
        <taxon>Drosophilidae</taxon>
        <taxon>Drosophila</taxon>
        <taxon>Sophophora</taxon>
    </lineage>
</organism>
<dbReference type="InParanoid" id="B4MYK2"/>
<evidence type="ECO:0000256" key="1">
    <source>
        <dbReference type="ARBA" id="ARBA00001936"/>
    </source>
</evidence>
<dbReference type="Proteomes" id="UP000007798">
    <property type="component" value="Unassembled WGS sequence"/>
</dbReference>
<evidence type="ECO:0000256" key="9">
    <source>
        <dbReference type="ARBA" id="ARBA00048336"/>
    </source>
</evidence>
<comment type="catalytic activity">
    <reaction evidence="8">
        <text>O-phospho-L-seryl-[protein] + H2O = L-seryl-[protein] + phosphate</text>
        <dbReference type="Rhea" id="RHEA:20629"/>
        <dbReference type="Rhea" id="RHEA-COMP:9863"/>
        <dbReference type="Rhea" id="RHEA-COMP:11604"/>
        <dbReference type="ChEBI" id="CHEBI:15377"/>
        <dbReference type="ChEBI" id="CHEBI:29999"/>
        <dbReference type="ChEBI" id="CHEBI:43474"/>
        <dbReference type="ChEBI" id="CHEBI:83421"/>
        <dbReference type="EC" id="3.1.3.16"/>
    </reaction>
</comment>
<dbReference type="SUPFAM" id="SSF56300">
    <property type="entry name" value="Metallo-dependent phosphatases"/>
    <property type="match status" value="1"/>
</dbReference>
<evidence type="ECO:0000256" key="11">
    <source>
        <dbReference type="RuleBase" id="RU004273"/>
    </source>
</evidence>
<keyword evidence="6" id="KW-0464">Manganese</keyword>
<dbReference type="PROSITE" id="PS00125">
    <property type="entry name" value="SER_THR_PHOSPHATASE"/>
    <property type="match status" value="1"/>
</dbReference>
<dbReference type="AlphaFoldDB" id="B4MYK2"/>
<evidence type="ECO:0000259" key="12">
    <source>
        <dbReference type="PROSITE" id="PS00125"/>
    </source>
</evidence>
<dbReference type="PRINTS" id="PR00114">
    <property type="entry name" value="STPHPHTASE"/>
</dbReference>
<dbReference type="Pfam" id="PF00149">
    <property type="entry name" value="Metallophos"/>
    <property type="match status" value="1"/>
</dbReference>
<reference evidence="13 14" key="1">
    <citation type="journal article" date="2007" name="Nature">
        <title>Evolution of genes and genomes on the Drosophila phylogeny.</title>
        <authorList>
            <consortium name="Drosophila 12 Genomes Consortium"/>
            <person name="Clark A.G."/>
            <person name="Eisen M.B."/>
            <person name="Smith D.R."/>
            <person name="Bergman C.M."/>
            <person name="Oliver B."/>
            <person name="Markow T.A."/>
            <person name="Kaufman T.C."/>
            <person name="Kellis M."/>
            <person name="Gelbart W."/>
            <person name="Iyer V.N."/>
            <person name="Pollard D.A."/>
            <person name="Sackton T.B."/>
            <person name="Larracuente A.M."/>
            <person name="Singh N.D."/>
            <person name="Abad J.P."/>
            <person name="Abt D.N."/>
            <person name="Adryan B."/>
            <person name="Aguade M."/>
            <person name="Akashi H."/>
            <person name="Anderson W.W."/>
            <person name="Aquadro C.F."/>
            <person name="Ardell D.H."/>
            <person name="Arguello R."/>
            <person name="Artieri C.G."/>
            <person name="Barbash D.A."/>
            <person name="Barker D."/>
            <person name="Barsanti P."/>
            <person name="Batterham P."/>
            <person name="Batzoglou S."/>
            <person name="Begun D."/>
            <person name="Bhutkar A."/>
            <person name="Blanco E."/>
            <person name="Bosak S.A."/>
            <person name="Bradley R.K."/>
            <person name="Brand A.D."/>
            <person name="Brent M.R."/>
            <person name="Brooks A.N."/>
            <person name="Brown R.H."/>
            <person name="Butlin R.K."/>
            <person name="Caggese C."/>
            <person name="Calvi B.R."/>
            <person name="Bernardo de Carvalho A."/>
            <person name="Caspi A."/>
            <person name="Castrezana S."/>
            <person name="Celniker S.E."/>
            <person name="Chang J.L."/>
            <person name="Chapple C."/>
            <person name="Chatterji S."/>
            <person name="Chinwalla A."/>
            <person name="Civetta A."/>
            <person name="Clifton S.W."/>
            <person name="Comeron J.M."/>
            <person name="Costello J.C."/>
            <person name="Coyne J.A."/>
            <person name="Daub J."/>
            <person name="David R.G."/>
            <person name="Delcher A.L."/>
            <person name="Delehaunty K."/>
            <person name="Do C.B."/>
            <person name="Ebling H."/>
            <person name="Edwards K."/>
            <person name="Eickbush T."/>
            <person name="Evans J.D."/>
            <person name="Filipski A."/>
            <person name="Findeiss S."/>
            <person name="Freyhult E."/>
            <person name="Fulton L."/>
            <person name="Fulton R."/>
            <person name="Garcia A.C."/>
            <person name="Gardiner A."/>
            <person name="Garfield D.A."/>
            <person name="Garvin B.E."/>
            <person name="Gibson G."/>
            <person name="Gilbert D."/>
            <person name="Gnerre S."/>
            <person name="Godfrey J."/>
            <person name="Good R."/>
            <person name="Gotea V."/>
            <person name="Gravely B."/>
            <person name="Greenberg A.J."/>
            <person name="Griffiths-Jones S."/>
            <person name="Gross S."/>
            <person name="Guigo R."/>
            <person name="Gustafson E.A."/>
            <person name="Haerty W."/>
            <person name="Hahn M.W."/>
            <person name="Halligan D.L."/>
            <person name="Halpern A.L."/>
            <person name="Halter G.M."/>
            <person name="Han M.V."/>
            <person name="Heger A."/>
            <person name="Hillier L."/>
            <person name="Hinrichs A.S."/>
            <person name="Holmes I."/>
            <person name="Hoskins R.A."/>
            <person name="Hubisz M.J."/>
            <person name="Hultmark D."/>
            <person name="Huntley M.A."/>
            <person name="Jaffe D.B."/>
            <person name="Jagadeeshan S."/>
            <person name="Jeck W.R."/>
            <person name="Johnson J."/>
            <person name="Jones C.D."/>
            <person name="Jordan W.C."/>
            <person name="Karpen G.H."/>
            <person name="Kataoka E."/>
            <person name="Keightley P.D."/>
            <person name="Kheradpour P."/>
            <person name="Kirkness E.F."/>
            <person name="Koerich L.B."/>
            <person name="Kristiansen K."/>
            <person name="Kudrna D."/>
            <person name="Kulathinal R.J."/>
            <person name="Kumar S."/>
            <person name="Kwok R."/>
            <person name="Lander E."/>
            <person name="Langley C.H."/>
            <person name="Lapoint R."/>
            <person name="Lazzaro B.P."/>
            <person name="Lee S.J."/>
            <person name="Levesque L."/>
            <person name="Li R."/>
            <person name="Lin C.F."/>
            <person name="Lin M.F."/>
            <person name="Lindblad-Toh K."/>
            <person name="Llopart A."/>
            <person name="Long M."/>
            <person name="Low L."/>
            <person name="Lozovsky E."/>
            <person name="Lu J."/>
            <person name="Luo M."/>
            <person name="Machado C.A."/>
            <person name="Makalowski W."/>
            <person name="Marzo M."/>
            <person name="Matsuda M."/>
            <person name="Matzkin L."/>
            <person name="McAllister B."/>
            <person name="McBride C.S."/>
            <person name="McKernan B."/>
            <person name="McKernan K."/>
            <person name="Mendez-Lago M."/>
            <person name="Minx P."/>
            <person name="Mollenhauer M.U."/>
            <person name="Montooth K."/>
            <person name="Mount S.M."/>
            <person name="Mu X."/>
            <person name="Myers E."/>
            <person name="Negre B."/>
            <person name="Newfeld S."/>
            <person name="Nielsen R."/>
            <person name="Noor M.A."/>
            <person name="O'Grady P."/>
            <person name="Pachter L."/>
            <person name="Papaceit M."/>
            <person name="Parisi M.J."/>
            <person name="Parisi M."/>
            <person name="Parts L."/>
            <person name="Pedersen J.S."/>
            <person name="Pesole G."/>
            <person name="Phillippy A.M."/>
            <person name="Ponting C.P."/>
            <person name="Pop M."/>
            <person name="Porcelli D."/>
            <person name="Powell J.R."/>
            <person name="Prohaska S."/>
            <person name="Pruitt K."/>
            <person name="Puig M."/>
            <person name="Quesneville H."/>
            <person name="Ram K.R."/>
            <person name="Rand D."/>
            <person name="Rasmussen M.D."/>
            <person name="Reed L.K."/>
            <person name="Reenan R."/>
            <person name="Reily A."/>
            <person name="Remington K.A."/>
            <person name="Rieger T.T."/>
            <person name="Ritchie M.G."/>
            <person name="Robin C."/>
            <person name="Rogers Y.H."/>
            <person name="Rohde C."/>
            <person name="Rozas J."/>
            <person name="Rubenfield M.J."/>
            <person name="Ruiz A."/>
            <person name="Russo S."/>
            <person name="Salzberg S.L."/>
            <person name="Sanchez-Gracia A."/>
            <person name="Saranga D.J."/>
            <person name="Sato H."/>
            <person name="Schaeffer S.W."/>
            <person name="Schatz M.C."/>
            <person name="Schlenke T."/>
            <person name="Schwartz R."/>
            <person name="Segarra C."/>
            <person name="Singh R.S."/>
            <person name="Sirot L."/>
            <person name="Sirota M."/>
            <person name="Sisneros N.B."/>
            <person name="Smith C.D."/>
            <person name="Smith T.F."/>
            <person name="Spieth J."/>
            <person name="Stage D.E."/>
            <person name="Stark A."/>
            <person name="Stephan W."/>
            <person name="Strausberg R.L."/>
            <person name="Strempel S."/>
            <person name="Sturgill D."/>
            <person name="Sutton G."/>
            <person name="Sutton G.G."/>
            <person name="Tao W."/>
            <person name="Teichmann S."/>
            <person name="Tobari Y.N."/>
            <person name="Tomimura Y."/>
            <person name="Tsolas J.M."/>
            <person name="Valente V.L."/>
            <person name="Venter E."/>
            <person name="Venter J.C."/>
            <person name="Vicario S."/>
            <person name="Vieira F.G."/>
            <person name="Vilella A.J."/>
            <person name="Villasante A."/>
            <person name="Walenz B."/>
            <person name="Wang J."/>
            <person name="Wasserman M."/>
            <person name="Watts T."/>
            <person name="Wilson D."/>
            <person name="Wilson R.K."/>
            <person name="Wing R.A."/>
            <person name="Wolfner M.F."/>
            <person name="Wong A."/>
            <person name="Wong G.K."/>
            <person name="Wu C.I."/>
            <person name="Wu G."/>
            <person name="Yamamoto D."/>
            <person name="Yang H.P."/>
            <person name="Yang S.P."/>
            <person name="Yorke J.A."/>
            <person name="Yoshida K."/>
            <person name="Zdobnov E."/>
            <person name="Zhang P."/>
            <person name="Zhang Y."/>
            <person name="Zimin A.V."/>
            <person name="Baldwin J."/>
            <person name="Abdouelleil A."/>
            <person name="Abdulkadir J."/>
            <person name="Abebe A."/>
            <person name="Abera B."/>
            <person name="Abreu J."/>
            <person name="Acer S.C."/>
            <person name="Aftuck L."/>
            <person name="Alexander A."/>
            <person name="An P."/>
            <person name="Anderson E."/>
            <person name="Anderson S."/>
            <person name="Arachi H."/>
            <person name="Azer M."/>
            <person name="Bachantsang P."/>
            <person name="Barry A."/>
            <person name="Bayul T."/>
            <person name="Berlin A."/>
            <person name="Bessette D."/>
            <person name="Bloom T."/>
            <person name="Blye J."/>
            <person name="Boguslavskiy L."/>
            <person name="Bonnet C."/>
            <person name="Boukhgalter B."/>
            <person name="Bourzgui I."/>
            <person name="Brown A."/>
            <person name="Cahill P."/>
            <person name="Channer S."/>
            <person name="Cheshatsang Y."/>
            <person name="Chuda L."/>
            <person name="Citroen M."/>
            <person name="Collymore A."/>
            <person name="Cooke P."/>
            <person name="Costello M."/>
            <person name="D'Aco K."/>
            <person name="Daza R."/>
            <person name="De Haan G."/>
            <person name="DeGray S."/>
            <person name="DeMaso C."/>
            <person name="Dhargay N."/>
            <person name="Dooley K."/>
            <person name="Dooley E."/>
            <person name="Doricent M."/>
            <person name="Dorje P."/>
            <person name="Dorjee K."/>
            <person name="Dupes A."/>
            <person name="Elong R."/>
            <person name="Falk J."/>
            <person name="Farina A."/>
            <person name="Faro S."/>
            <person name="Ferguson D."/>
            <person name="Fisher S."/>
            <person name="Foley C.D."/>
            <person name="Franke A."/>
            <person name="Friedrich D."/>
            <person name="Gadbois L."/>
            <person name="Gearin G."/>
            <person name="Gearin C.R."/>
            <person name="Giannoukos G."/>
            <person name="Goode T."/>
            <person name="Graham J."/>
            <person name="Grandbois E."/>
            <person name="Grewal S."/>
            <person name="Gyaltsen K."/>
            <person name="Hafez N."/>
            <person name="Hagos B."/>
            <person name="Hall J."/>
            <person name="Henson C."/>
            <person name="Hollinger A."/>
            <person name="Honan T."/>
            <person name="Huard M.D."/>
            <person name="Hughes L."/>
            <person name="Hurhula B."/>
            <person name="Husby M.E."/>
            <person name="Kamat A."/>
            <person name="Kanga B."/>
            <person name="Kashin S."/>
            <person name="Khazanovich D."/>
            <person name="Kisner P."/>
            <person name="Lance K."/>
            <person name="Lara M."/>
            <person name="Lee W."/>
            <person name="Lennon N."/>
            <person name="Letendre F."/>
            <person name="LeVine R."/>
            <person name="Lipovsky A."/>
            <person name="Liu X."/>
            <person name="Liu J."/>
            <person name="Liu S."/>
            <person name="Lokyitsang T."/>
            <person name="Lokyitsang Y."/>
            <person name="Lubonja R."/>
            <person name="Lui A."/>
            <person name="MacDonald P."/>
            <person name="Magnisalis V."/>
            <person name="Maru K."/>
            <person name="Matthews C."/>
            <person name="McCusker W."/>
            <person name="McDonough S."/>
            <person name="Mehta T."/>
            <person name="Meldrim J."/>
            <person name="Meneus L."/>
            <person name="Mihai O."/>
            <person name="Mihalev A."/>
            <person name="Mihova T."/>
            <person name="Mittelman R."/>
            <person name="Mlenga V."/>
            <person name="Montmayeur A."/>
            <person name="Mulrain L."/>
            <person name="Navidi A."/>
            <person name="Naylor J."/>
            <person name="Negash T."/>
            <person name="Nguyen T."/>
            <person name="Nguyen N."/>
            <person name="Nicol R."/>
            <person name="Norbu C."/>
            <person name="Norbu N."/>
            <person name="Novod N."/>
            <person name="O'Neill B."/>
            <person name="Osman S."/>
            <person name="Markiewicz E."/>
            <person name="Oyono O.L."/>
            <person name="Patti C."/>
            <person name="Phunkhang P."/>
            <person name="Pierre F."/>
            <person name="Priest M."/>
            <person name="Raghuraman S."/>
            <person name="Rege F."/>
            <person name="Reyes R."/>
            <person name="Rise C."/>
            <person name="Rogov P."/>
            <person name="Ross K."/>
            <person name="Ryan E."/>
            <person name="Settipalli S."/>
            <person name="Shea T."/>
            <person name="Sherpa N."/>
            <person name="Shi L."/>
            <person name="Shih D."/>
            <person name="Sparrow T."/>
            <person name="Spaulding J."/>
            <person name="Stalker J."/>
            <person name="Stange-Thomann N."/>
            <person name="Stavropoulos S."/>
            <person name="Stone C."/>
            <person name="Strader C."/>
            <person name="Tesfaye S."/>
            <person name="Thomson T."/>
            <person name="Thoulutsang Y."/>
            <person name="Thoulutsang D."/>
            <person name="Topham K."/>
            <person name="Topping I."/>
            <person name="Tsamla T."/>
            <person name="Vassiliev H."/>
            <person name="Vo A."/>
            <person name="Wangchuk T."/>
            <person name="Wangdi T."/>
            <person name="Weiand M."/>
            <person name="Wilkinson J."/>
            <person name="Wilson A."/>
            <person name="Yadav S."/>
            <person name="Young G."/>
            <person name="Yu Q."/>
            <person name="Zembek L."/>
            <person name="Zhong D."/>
            <person name="Zimmer A."/>
            <person name="Zwirko Z."/>
            <person name="Jaffe D.B."/>
            <person name="Alvarez P."/>
            <person name="Brockman W."/>
            <person name="Butler J."/>
            <person name="Chin C."/>
            <person name="Gnerre S."/>
            <person name="Grabherr M."/>
            <person name="Kleber M."/>
            <person name="Mauceli E."/>
            <person name="MacCallum I."/>
        </authorList>
    </citation>
    <scope>NUCLEOTIDE SEQUENCE [LARGE SCALE GENOMIC DNA]</scope>
    <source>
        <strain evidence="14">Tucson 14030-0811.24</strain>
    </source>
</reference>
<dbReference type="GO" id="GO:0097723">
    <property type="term" value="P:amoeboid sperm motility"/>
    <property type="evidence" value="ECO:0007669"/>
    <property type="project" value="UniProtKB-ARBA"/>
</dbReference>
<evidence type="ECO:0000256" key="7">
    <source>
        <dbReference type="ARBA" id="ARBA00037818"/>
    </source>
</evidence>
<evidence type="ECO:0000256" key="8">
    <source>
        <dbReference type="ARBA" id="ARBA00047761"/>
    </source>
</evidence>
<evidence type="ECO:0000313" key="14">
    <source>
        <dbReference type="Proteomes" id="UP000007798"/>
    </source>
</evidence>
<dbReference type="InterPro" id="IPR004843">
    <property type="entry name" value="Calcineurin-like_PHP"/>
</dbReference>
<comment type="similarity">
    <text evidence="2 11">Belongs to the PPP phosphatase family.</text>
</comment>
<dbReference type="PANTHER" id="PTHR11668">
    <property type="entry name" value="SERINE/THREONINE PROTEIN PHOSPHATASE"/>
    <property type="match status" value="1"/>
</dbReference>